<name>A0A098GGI7_LEGMI</name>
<dbReference type="RefSeq" id="WP_045099406.1">
    <property type="nucleotide sequence ID" value="NZ_CP020614.1"/>
</dbReference>
<accession>A0A098GGI7</accession>
<gene>
    <name evidence="1" type="ORF">LMI_1814</name>
    <name evidence="2" type="ORF">SAMN02982997_01320</name>
</gene>
<dbReference type="InterPro" id="IPR036866">
    <property type="entry name" value="RibonucZ/Hydroxyglut_hydro"/>
</dbReference>
<dbReference type="KEGG" id="tmc:LMI_1814"/>
<reference evidence="2 4" key="3">
    <citation type="submission" date="2016-10" db="EMBL/GenBank/DDBJ databases">
        <authorList>
            <person name="Varghese N."/>
            <person name="Submissions S."/>
        </authorList>
    </citation>
    <scope>NUCLEOTIDE SEQUENCE [LARGE SCALE GENOMIC DNA]</scope>
    <source>
        <strain evidence="2 4">ATCC 33218</strain>
    </source>
</reference>
<dbReference type="PATRIC" id="fig|451.8.peg.1486"/>
<dbReference type="PANTHER" id="PTHR13754:SF13">
    <property type="entry name" value="METALLO-BETA-LACTAMASE SUPERFAMILY PROTEIN (AFU_ORTHOLOGUE AFUA_3G07630)"/>
    <property type="match status" value="1"/>
</dbReference>
<dbReference type="HOGENOM" id="CLU_2169840_0_0_6"/>
<proteinExistence type="predicted"/>
<dbReference type="Proteomes" id="UP000182998">
    <property type="component" value="Unassembled WGS sequence"/>
</dbReference>
<dbReference type="Proteomes" id="UP000032414">
    <property type="component" value="Chromosome I"/>
</dbReference>
<dbReference type="InterPro" id="IPR052926">
    <property type="entry name" value="Metallo-beta-lactamase_dom"/>
</dbReference>
<dbReference type="GO" id="GO:0016740">
    <property type="term" value="F:transferase activity"/>
    <property type="evidence" value="ECO:0007669"/>
    <property type="project" value="TreeGrafter"/>
</dbReference>
<reference evidence="3" key="2">
    <citation type="submission" date="2014-09" db="EMBL/GenBank/DDBJ databases">
        <authorList>
            <person name="Gomez-Valero L."/>
        </authorList>
    </citation>
    <scope>NUCLEOTIDE SEQUENCE [LARGE SCALE GENOMIC DNA]</scope>
    <source>
        <strain evidence="3">ATCC33218</strain>
    </source>
</reference>
<dbReference type="AlphaFoldDB" id="A0A098GGI7"/>
<reference evidence="1" key="1">
    <citation type="submission" date="2014-09" db="EMBL/GenBank/DDBJ databases">
        <authorList>
            <person name="GOMEZ-VALERO Laura"/>
        </authorList>
    </citation>
    <scope>NUCLEOTIDE SEQUENCE</scope>
    <source>
        <strain evidence="1">ATCC33218</strain>
    </source>
</reference>
<sequence length="110" mass="12756">MSYMRLKIYFQIPLYAVMGSFHLSGRSVEKIFYDTVHDMQQFDLKMIIPDHCTGWRAVNALGNTFGDNIVVPSAVGRLYQFKLSIFVVPADNRGRLMRSFMILQGFYEAY</sequence>
<evidence type="ECO:0000313" key="4">
    <source>
        <dbReference type="Proteomes" id="UP000182998"/>
    </source>
</evidence>
<dbReference type="Gene3D" id="3.60.15.10">
    <property type="entry name" value="Ribonuclease Z/Hydroxyacylglutathione hydrolase-like"/>
    <property type="match status" value="1"/>
</dbReference>
<organism evidence="1 3">
    <name type="scientific">Legionella micdadei</name>
    <name type="common">Tatlockia micdadei</name>
    <dbReference type="NCBI Taxonomy" id="451"/>
    <lineage>
        <taxon>Bacteria</taxon>
        <taxon>Pseudomonadati</taxon>
        <taxon>Pseudomonadota</taxon>
        <taxon>Gammaproteobacteria</taxon>
        <taxon>Legionellales</taxon>
        <taxon>Legionellaceae</taxon>
        <taxon>Legionella</taxon>
    </lineage>
</organism>
<dbReference type="EMBL" id="FMVN01000006">
    <property type="protein sequence ID" value="SCY30403.1"/>
    <property type="molecule type" value="Genomic_DNA"/>
</dbReference>
<protein>
    <submittedName>
        <fullName evidence="1">Uncharacterized protein</fullName>
    </submittedName>
</protein>
<evidence type="ECO:0000313" key="3">
    <source>
        <dbReference type="Proteomes" id="UP000032414"/>
    </source>
</evidence>
<evidence type="ECO:0000313" key="1">
    <source>
        <dbReference type="EMBL" id="CEG61107.1"/>
    </source>
</evidence>
<dbReference type="PANTHER" id="PTHR13754">
    <property type="entry name" value="METALLO-BETA-LACTAMASE SUPERFAMILY PROTEIN"/>
    <property type="match status" value="1"/>
</dbReference>
<dbReference type="EMBL" id="LN614830">
    <property type="protein sequence ID" value="CEG61107.1"/>
    <property type="molecule type" value="Genomic_DNA"/>
</dbReference>
<evidence type="ECO:0000313" key="2">
    <source>
        <dbReference type="EMBL" id="SCY30403.1"/>
    </source>
</evidence>
<keyword evidence="4" id="KW-1185">Reference proteome</keyword>